<evidence type="ECO:0000256" key="5">
    <source>
        <dbReference type="PROSITE-ProRule" id="PRU10015"/>
    </source>
</evidence>
<dbReference type="InterPro" id="IPR030390">
    <property type="entry name" value="MeTrfase_TrmA_AS"/>
</dbReference>
<dbReference type="CDD" id="cd02440">
    <property type="entry name" value="AdoMet_MTases"/>
    <property type="match status" value="1"/>
</dbReference>
<dbReference type="InterPro" id="IPR012340">
    <property type="entry name" value="NA-bd_OB-fold"/>
</dbReference>
<name>A0A6N3FGG9_9FIRM</name>
<dbReference type="Gene3D" id="2.40.50.140">
    <property type="entry name" value="Nucleic acid-binding proteins"/>
    <property type="match status" value="1"/>
</dbReference>
<evidence type="ECO:0000256" key="1">
    <source>
        <dbReference type="ARBA" id="ARBA00022603"/>
    </source>
</evidence>
<dbReference type="NCBIfam" id="TIGR00479">
    <property type="entry name" value="rumA"/>
    <property type="match status" value="1"/>
</dbReference>
<feature type="active site" evidence="5">
    <location>
        <position position="408"/>
    </location>
</feature>
<keyword evidence="2 4" id="KW-0808">Transferase</keyword>
<dbReference type="EMBL" id="CACRUE010000044">
    <property type="protein sequence ID" value="VYU51204.1"/>
    <property type="molecule type" value="Genomic_DNA"/>
</dbReference>
<evidence type="ECO:0000313" key="6">
    <source>
        <dbReference type="EMBL" id="VYU51204.1"/>
    </source>
</evidence>
<keyword evidence="1 4" id="KW-0489">Methyltransferase</keyword>
<organism evidence="6">
    <name type="scientific">Intestinibacter bartlettii</name>
    <dbReference type="NCBI Taxonomy" id="261299"/>
    <lineage>
        <taxon>Bacteria</taxon>
        <taxon>Bacillati</taxon>
        <taxon>Bacillota</taxon>
        <taxon>Clostridia</taxon>
        <taxon>Peptostreptococcales</taxon>
        <taxon>Peptostreptococcaceae</taxon>
        <taxon>Intestinibacter</taxon>
    </lineage>
</organism>
<feature type="binding site" evidence="4">
    <location>
        <position position="336"/>
    </location>
    <ligand>
        <name>S-adenosyl-L-methionine</name>
        <dbReference type="ChEBI" id="CHEBI:59789"/>
    </ligand>
</feature>
<reference evidence="6" key="1">
    <citation type="submission" date="2019-11" db="EMBL/GenBank/DDBJ databases">
        <authorList>
            <person name="Feng L."/>
        </authorList>
    </citation>
    <scope>NUCLEOTIDE SEQUENCE</scope>
    <source>
        <strain evidence="6">IbartlettiiLFYP30</strain>
    </source>
</reference>
<accession>A0A6N3FGG9</accession>
<dbReference type="FunFam" id="3.40.50.150:FF:000009">
    <property type="entry name" value="23S rRNA (Uracil(1939)-C(5))-methyltransferase RlmD"/>
    <property type="match status" value="1"/>
</dbReference>
<evidence type="ECO:0000256" key="4">
    <source>
        <dbReference type="PROSITE-ProRule" id="PRU01024"/>
    </source>
</evidence>
<dbReference type="PROSITE" id="PS01230">
    <property type="entry name" value="TRMA_1"/>
    <property type="match status" value="1"/>
</dbReference>
<dbReference type="InterPro" id="IPR010280">
    <property type="entry name" value="U5_MeTrfase_fam"/>
</dbReference>
<dbReference type="PROSITE" id="PS51687">
    <property type="entry name" value="SAM_MT_RNA_M5U"/>
    <property type="match status" value="1"/>
</dbReference>
<dbReference type="Gene3D" id="2.40.50.1070">
    <property type="match status" value="1"/>
</dbReference>
<dbReference type="AlphaFoldDB" id="A0A6N3FGG9"/>
<dbReference type="Gene3D" id="3.40.50.150">
    <property type="entry name" value="Vaccinia Virus protein VP39"/>
    <property type="match status" value="1"/>
</dbReference>
<dbReference type="SUPFAM" id="SSF53335">
    <property type="entry name" value="S-adenosyl-L-methionine-dependent methyltransferases"/>
    <property type="match status" value="1"/>
</dbReference>
<feature type="binding site" evidence="4">
    <location>
        <position position="315"/>
    </location>
    <ligand>
        <name>S-adenosyl-L-methionine</name>
        <dbReference type="ChEBI" id="CHEBI:59789"/>
    </ligand>
</feature>
<dbReference type="InterPro" id="IPR029063">
    <property type="entry name" value="SAM-dependent_MTases_sf"/>
</dbReference>
<dbReference type="EC" id="2.1.1.189" evidence="6"/>
<feature type="binding site" evidence="4">
    <location>
        <position position="381"/>
    </location>
    <ligand>
        <name>S-adenosyl-L-methionine</name>
        <dbReference type="ChEBI" id="CHEBI:59789"/>
    </ligand>
</feature>
<feature type="active site" description="Nucleophile" evidence="4">
    <location>
        <position position="408"/>
    </location>
</feature>
<proteinExistence type="inferred from homology"/>
<dbReference type="PANTHER" id="PTHR11061">
    <property type="entry name" value="RNA M5U METHYLTRANSFERASE"/>
    <property type="match status" value="1"/>
</dbReference>
<protein>
    <submittedName>
        <fullName evidence="6">23S rRNA (Uracil-C(5))-methyltransferase RlmCD</fullName>
        <ecNumber evidence="6">2.1.1.189</ecNumber>
    </submittedName>
</protein>
<dbReference type="GO" id="GO:0070475">
    <property type="term" value="P:rRNA base methylation"/>
    <property type="evidence" value="ECO:0007669"/>
    <property type="project" value="TreeGrafter"/>
</dbReference>
<dbReference type="PANTHER" id="PTHR11061:SF30">
    <property type="entry name" value="TRNA (URACIL(54)-C(5))-METHYLTRANSFERASE"/>
    <property type="match status" value="1"/>
</dbReference>
<comment type="similarity">
    <text evidence="4">Belongs to the class I-like SAM-binding methyltransferase superfamily. RNA M5U methyltransferase family.</text>
</comment>
<evidence type="ECO:0000256" key="2">
    <source>
        <dbReference type="ARBA" id="ARBA00022679"/>
    </source>
</evidence>
<sequence>MKRREIIEFEVGKMEFGGTSSTVIGKRNVQMKGGITGQKVKASVKKANSQKAEVKLLEVLEKSPLETEQACKHFGQCGGCTILSLPYEKQLELKKQQILDLFESHEITGFEFLGIESSPNNTCYRNKMEFTFGNEMKDGPLTIGMHKKGRHIDILTVDGCMLIDQDFIKILTATEEFFRAEGLPYYRGNDHKGYLRHLVVRKGIKTNEMMVMIVTSTQLDYNMDKYKNMLLGLDLDADLASVLHCLNDNLADAVKCDELRVLHGRDHIYEELLGLRFKISPFSFFQTNTLGAEKLYSMAREFVGDYKDKVLYDLYSGTGTIGQVLSQKARKVYGIEIVEEAVEAANENAKLNGLTHCEFIAGDVAKTVNSLKERPDIIIVDPPRPGIHKDAVRDISKFNAEEIIYISCNPKTLVVDLQGFESYGYEVKKVRCMDMFPNTPHCETVVLLQRKDK</sequence>
<gene>
    <name evidence="6" type="primary">rlmCD_1</name>
    <name evidence="6" type="ORF">IBLFYP30_00400</name>
</gene>
<evidence type="ECO:0000256" key="3">
    <source>
        <dbReference type="ARBA" id="ARBA00022691"/>
    </source>
</evidence>
<dbReference type="Pfam" id="PF05958">
    <property type="entry name" value="tRNA_U5-meth_tr"/>
    <property type="match status" value="1"/>
</dbReference>
<dbReference type="GO" id="GO:0070041">
    <property type="term" value="F:rRNA (uridine-C5-)-methyltransferase activity"/>
    <property type="evidence" value="ECO:0007669"/>
    <property type="project" value="TreeGrafter"/>
</dbReference>
<feature type="binding site" evidence="4">
    <location>
        <position position="286"/>
    </location>
    <ligand>
        <name>S-adenosyl-L-methionine</name>
        <dbReference type="ChEBI" id="CHEBI:59789"/>
    </ligand>
</feature>
<keyword evidence="3 4" id="KW-0949">S-adenosyl-L-methionine</keyword>